<dbReference type="PATRIC" id="fig|1029756.8.peg.939"/>
<dbReference type="InterPro" id="IPR036736">
    <property type="entry name" value="ACP-like_sf"/>
</dbReference>
<dbReference type="Pfam" id="PF02801">
    <property type="entry name" value="Ketoacyl-synt_C"/>
    <property type="match status" value="1"/>
</dbReference>
<keyword evidence="3" id="KW-0596">Phosphopantetheine</keyword>
<evidence type="ECO:0000256" key="20">
    <source>
        <dbReference type="ARBA" id="ARBA00084020"/>
    </source>
</evidence>
<feature type="active site" description="Proton donor; for dehydratase activity" evidence="21">
    <location>
        <position position="1603"/>
    </location>
</feature>
<dbReference type="InterPro" id="IPR009081">
    <property type="entry name" value="PP-bd_ACP"/>
</dbReference>
<dbReference type="Pfam" id="PF00109">
    <property type="entry name" value="ketoacyl-synt"/>
    <property type="match status" value="1"/>
</dbReference>
<dbReference type="Pfam" id="PF14765">
    <property type="entry name" value="PS-DH"/>
    <property type="match status" value="1"/>
</dbReference>
<dbReference type="InterPro" id="IPR016035">
    <property type="entry name" value="Acyl_Trfase/lysoPLipase"/>
</dbReference>
<evidence type="ECO:0000256" key="1">
    <source>
        <dbReference type="ARBA" id="ARBA00001937"/>
    </source>
</evidence>
<keyword evidence="6" id="KW-0276">Fatty acid metabolism</keyword>
<accession>V5SBD6</accession>
<dbReference type="InterPro" id="IPR001031">
    <property type="entry name" value="Thioesterase"/>
</dbReference>
<evidence type="ECO:0000256" key="11">
    <source>
        <dbReference type="ARBA" id="ARBA00050973"/>
    </source>
</evidence>
<dbReference type="SMART" id="SM00826">
    <property type="entry name" value="PKS_DH"/>
    <property type="match status" value="1"/>
</dbReference>
<dbReference type="Pfam" id="PF08659">
    <property type="entry name" value="KR"/>
    <property type="match status" value="1"/>
</dbReference>
<dbReference type="SUPFAM" id="SSF53901">
    <property type="entry name" value="Thiolase-like"/>
    <property type="match status" value="1"/>
</dbReference>
<evidence type="ECO:0000256" key="19">
    <source>
        <dbReference type="ARBA" id="ARBA00078169"/>
    </source>
</evidence>
<dbReference type="InterPro" id="IPR042104">
    <property type="entry name" value="PKS_dehydratase_sf"/>
</dbReference>
<dbReference type="EC" id="2.3.1.292" evidence="16"/>
<dbReference type="InterPro" id="IPR001227">
    <property type="entry name" value="Ac_transferase_dom_sf"/>
</dbReference>
<dbReference type="Gene3D" id="3.40.50.720">
    <property type="entry name" value="NAD(P)-binding Rossmann-like Domain"/>
    <property type="match status" value="1"/>
</dbReference>
<dbReference type="Pfam" id="PF00975">
    <property type="entry name" value="Thioesterase"/>
    <property type="match status" value="1"/>
</dbReference>
<reference evidence="25 26" key="1">
    <citation type="journal article" date="2014" name="Genome Announc.">
        <title>Complete Genome Sequence of Hyphomicrobium nitrativorans Strain NL23, a Denitrifying Bacterium Isolated from Biofilm of a Methanol-Fed Denitrification System Treating Seawater at the Montreal Biodome.</title>
        <authorList>
            <person name="Martineau C."/>
            <person name="Villeneuve C."/>
            <person name="Mauffrey F."/>
            <person name="Villemur R."/>
        </authorList>
    </citation>
    <scope>NUCLEOTIDE SEQUENCE [LARGE SCALE GENOMIC DNA]</scope>
    <source>
        <strain evidence="25">NL23</strain>
    </source>
</reference>
<dbReference type="Gene3D" id="3.10.129.110">
    <property type="entry name" value="Polyketide synthase dehydratase"/>
    <property type="match status" value="1"/>
</dbReference>
<dbReference type="Pfam" id="PF21089">
    <property type="entry name" value="PKS_DH_N"/>
    <property type="match status" value="1"/>
</dbReference>
<evidence type="ECO:0000256" key="8">
    <source>
        <dbReference type="ARBA" id="ARBA00023002"/>
    </source>
</evidence>
<evidence type="ECO:0000256" key="13">
    <source>
        <dbReference type="ARBA" id="ARBA00052119"/>
    </source>
</evidence>
<comment type="cofactor">
    <cofactor evidence="2">
        <name>pantetheine 4'-phosphate</name>
        <dbReference type="ChEBI" id="CHEBI:47942"/>
    </cofactor>
</comment>
<dbReference type="InterPro" id="IPR050091">
    <property type="entry name" value="PKS_NRPS_Biosynth_Enz"/>
</dbReference>
<keyword evidence="10" id="KW-0511">Multifunctional enzyme</keyword>
<dbReference type="Pfam" id="PF00698">
    <property type="entry name" value="Acyl_transf_1"/>
    <property type="match status" value="1"/>
</dbReference>
<comment type="catalytic activity">
    <reaction evidence="12">
        <text>19-(4-hydroxyphenyl)nonadecanoyl-[(phenol)carboxyphthiodiolenone synthase] + 2 (S)-methylmalonyl-CoA + 3 malonyl-CoA + 5 NADPH + 10 H(+) = C37-(phenol)carboxyphthiodiolenone-[(phenol)carboxyphthiodiolenone synthase] + 5 CO2 + 5 NADP(+) + 5 CoA + 2 H2O</text>
        <dbReference type="Rhea" id="RHEA:57760"/>
        <dbReference type="Rhea" id="RHEA-COMP:14273"/>
        <dbReference type="Rhea" id="RHEA-COMP:14990"/>
        <dbReference type="ChEBI" id="CHEBI:15377"/>
        <dbReference type="ChEBI" id="CHEBI:15378"/>
        <dbReference type="ChEBI" id="CHEBI:16526"/>
        <dbReference type="ChEBI" id="CHEBI:57287"/>
        <dbReference type="ChEBI" id="CHEBI:57327"/>
        <dbReference type="ChEBI" id="CHEBI:57384"/>
        <dbReference type="ChEBI" id="CHEBI:57783"/>
        <dbReference type="ChEBI" id="CHEBI:58349"/>
        <dbReference type="ChEBI" id="CHEBI:133301"/>
        <dbReference type="ChEBI" id="CHEBI:142260"/>
        <dbReference type="EC" id="2.3.1.292"/>
    </reaction>
</comment>
<dbReference type="InterPro" id="IPR014043">
    <property type="entry name" value="Acyl_transferase_dom"/>
</dbReference>
<dbReference type="GO" id="GO:0016491">
    <property type="term" value="F:oxidoreductase activity"/>
    <property type="evidence" value="ECO:0007669"/>
    <property type="project" value="UniProtKB-KW"/>
</dbReference>
<dbReference type="InterPro" id="IPR020806">
    <property type="entry name" value="PKS_PP-bd"/>
</dbReference>
<dbReference type="InterPro" id="IPR018201">
    <property type="entry name" value="Ketoacyl_synth_AS"/>
</dbReference>
<dbReference type="GO" id="GO:0004315">
    <property type="term" value="F:3-oxoacyl-[acyl-carrier-protein] synthase activity"/>
    <property type="evidence" value="ECO:0007669"/>
    <property type="project" value="InterPro"/>
</dbReference>
<dbReference type="GO" id="GO:0006633">
    <property type="term" value="P:fatty acid biosynthetic process"/>
    <property type="evidence" value="ECO:0007669"/>
    <property type="project" value="InterPro"/>
</dbReference>
<dbReference type="FunFam" id="3.40.47.10:FF:000042">
    <property type="entry name" value="Polyketide synthase Pks13"/>
    <property type="match status" value="1"/>
</dbReference>
<keyword evidence="8" id="KW-0560">Oxidoreductase</keyword>
<dbReference type="InterPro" id="IPR020802">
    <property type="entry name" value="TesA-like"/>
</dbReference>
<dbReference type="InterPro" id="IPR049490">
    <property type="entry name" value="C883_1060-like_KR_N"/>
</dbReference>
<dbReference type="PANTHER" id="PTHR43775:SF37">
    <property type="entry name" value="SI:DKEY-61P9.11"/>
    <property type="match status" value="1"/>
</dbReference>
<dbReference type="STRING" id="1029756.W911_04490"/>
<comment type="catalytic activity">
    <reaction evidence="13">
        <text>docosanoyl-[(phenol)carboxyphthiodiolenone synthase] + 2 (S)-methylmalonyl-CoA + 3 malonyl-CoA + 5 NADPH + 10 H(+) = C34-carboxyphthiodiolenone-[(phenol)carboxyphthiodiolenone synthase] + 5 CO2 + 5 NADP(+) + 5 CoA + 2 H2O</text>
        <dbReference type="Rhea" id="RHEA:57752"/>
        <dbReference type="Rhea" id="RHEA-COMP:14987"/>
        <dbReference type="Rhea" id="RHEA-COMP:14988"/>
        <dbReference type="ChEBI" id="CHEBI:15377"/>
        <dbReference type="ChEBI" id="CHEBI:15378"/>
        <dbReference type="ChEBI" id="CHEBI:16526"/>
        <dbReference type="ChEBI" id="CHEBI:57287"/>
        <dbReference type="ChEBI" id="CHEBI:57327"/>
        <dbReference type="ChEBI" id="CHEBI:57384"/>
        <dbReference type="ChEBI" id="CHEBI:57783"/>
        <dbReference type="ChEBI" id="CHEBI:58349"/>
        <dbReference type="ChEBI" id="CHEBI:142237"/>
        <dbReference type="ChEBI" id="CHEBI:142238"/>
        <dbReference type="EC" id="2.3.1.292"/>
    </reaction>
</comment>
<feature type="domain" description="Ketosynthase family 3 (KS3)" evidence="23">
    <location>
        <begin position="10"/>
        <end position="438"/>
    </location>
</feature>
<dbReference type="Gene3D" id="3.40.50.1820">
    <property type="entry name" value="alpha/beta hydrolase"/>
    <property type="match status" value="1"/>
</dbReference>
<dbReference type="SMART" id="SM00824">
    <property type="entry name" value="PKS_TE"/>
    <property type="match status" value="1"/>
</dbReference>
<evidence type="ECO:0000256" key="18">
    <source>
        <dbReference type="ARBA" id="ARBA00075053"/>
    </source>
</evidence>
<dbReference type="InterPro" id="IPR057326">
    <property type="entry name" value="KR_dom"/>
</dbReference>
<evidence type="ECO:0000256" key="16">
    <source>
        <dbReference type="ARBA" id="ARBA00066974"/>
    </source>
</evidence>
<dbReference type="Proteomes" id="UP000018542">
    <property type="component" value="Chromosome"/>
</dbReference>
<dbReference type="SUPFAM" id="SSF51735">
    <property type="entry name" value="NAD(P)-binding Rossmann-fold domains"/>
    <property type="match status" value="2"/>
</dbReference>
<evidence type="ECO:0000259" key="22">
    <source>
        <dbReference type="PROSITE" id="PS50075"/>
    </source>
</evidence>
<comment type="function">
    <text evidence="15">Part of the PpsABCDE complex involved in the biosynthesis of the lipid core common to phthiocerols and phenolphthiocerols by successive additions of malonyl-CoA or methylmalonyl-CoA extender units. PpsA can accept as substrate the activated forms of either icosanoyl (C20), docosanoyl (C22) or lignoceroyl (C24) groups from FadD26, or a (4-hydroxyphenyl)-C17 or (4-hydroxyphenyl)-C19 fatty acyl from FadD29. PpsA initiates the biosynthesis and extends its substrate using a malonyl-CoA extender unit. The PpsB and PpsC proteins add the second and third malonyl-CoA extender units. PpsD adds an (R)-methylmalonyl unit and PpsE adds a second (R)-methylmalonyl unit. The incorporation of the methylmalonyl units results in formation of two branched methyl groups in the elongated product.</text>
</comment>
<evidence type="ECO:0000256" key="3">
    <source>
        <dbReference type="ARBA" id="ARBA00022450"/>
    </source>
</evidence>
<dbReference type="Pfam" id="PF21394">
    <property type="entry name" value="Beta-ketacyl_N"/>
    <property type="match status" value="1"/>
</dbReference>
<keyword evidence="4" id="KW-0597">Phosphoprotein</keyword>
<dbReference type="SUPFAM" id="SSF47336">
    <property type="entry name" value="ACP-like"/>
    <property type="match status" value="1"/>
</dbReference>
<dbReference type="Gene3D" id="3.30.70.3290">
    <property type="match status" value="1"/>
</dbReference>
<dbReference type="SUPFAM" id="SSF52151">
    <property type="entry name" value="FabD/lysophospholipase-like"/>
    <property type="match status" value="1"/>
</dbReference>
<dbReference type="GO" id="GO:0031177">
    <property type="term" value="F:phosphopantetheine binding"/>
    <property type="evidence" value="ECO:0007669"/>
    <property type="project" value="InterPro"/>
</dbReference>
<dbReference type="SUPFAM" id="SSF53474">
    <property type="entry name" value="alpha/beta-Hydrolases"/>
    <property type="match status" value="1"/>
</dbReference>
<feature type="region of interest" description="N-terminal hotdog fold" evidence="21">
    <location>
        <begin position="1393"/>
        <end position="1524"/>
    </location>
</feature>
<organism evidence="25 26">
    <name type="scientific">Hyphomicrobium nitrativorans NL23</name>
    <dbReference type="NCBI Taxonomy" id="1029756"/>
    <lineage>
        <taxon>Bacteria</taxon>
        <taxon>Pseudomonadati</taxon>
        <taxon>Pseudomonadota</taxon>
        <taxon>Alphaproteobacteria</taxon>
        <taxon>Hyphomicrobiales</taxon>
        <taxon>Hyphomicrobiaceae</taxon>
        <taxon>Hyphomicrobium</taxon>
    </lineage>
</organism>
<dbReference type="PROSITE" id="PS52019">
    <property type="entry name" value="PKS_MFAS_DH"/>
    <property type="match status" value="1"/>
</dbReference>
<feature type="domain" description="Carrier" evidence="22">
    <location>
        <begin position="1785"/>
        <end position="1860"/>
    </location>
</feature>
<evidence type="ECO:0000256" key="21">
    <source>
        <dbReference type="PROSITE-ProRule" id="PRU01363"/>
    </source>
</evidence>
<dbReference type="SUPFAM" id="SSF55048">
    <property type="entry name" value="Probable ACP-binding domain of malonyl-CoA ACP transacylase"/>
    <property type="match status" value="1"/>
</dbReference>
<dbReference type="InterPro" id="IPR013968">
    <property type="entry name" value="PKS_KR"/>
</dbReference>
<dbReference type="Pfam" id="PF22621">
    <property type="entry name" value="CurL-like_PKS_C"/>
    <property type="match status" value="1"/>
</dbReference>
<sequence length="2163" mass="233807">MSDSGSSVSQSDIAIIGMALRVPGANSVEEYWQNLRGGVESIETRTPEQLIEAGENPEKIRHKNYVPRTAALSGFAEFDAEFFGFSPKEAAIMDPQHRQFLECAWEALEDSTRPPARINGPVGVFAGCGMGSYFYFNVLSHRSLVENVGLFLLRHTGNDKDFLATRASYLFDLHGPSINVQTACSTSLVAVHQACQSLLNGECEMALAGGVTIELPHRRGYVYQEGEILSTDGHCRSFDHRASGTVFGSGAGVVVLRRLADAIADGDPIHAVIKGSAVNNDGASKAGYLAPSVTGQAEAIVEAQAIAGVDAESIGYVECHGTGTYLGDPIEIEALTQAFRQTTNKTGFCRVGSVKSNIGHLDTAAGVASLIKAVLAVKNGEIPPTLGFEKPNPAIPFATSPFVVADRLTDWPSGPAPRRAGVNSLGVGGTNAHIIVEEPPRLKATEARTEAGPHVLVLTAKNRNALDDGGRRLARHLDANPDALLQDVAHTLLDGRRHFEHRRVVAVSNRADAIGILAEPDKHRVFTHTPVEGTADAVFMFPGGGAQYPHMARSLYRDEAAFRRIVDEGLSYLPAAASQEIREIWLATDGPTPGAAERFLRPSLQLPAILIVEVAIARLWMSWGVKPTALIGHSMGENAAACIAGVLSYERAVNLVRLRGELFEEISPGGMLSVALGAAALKLRLPDDLDLASVNAPELCVVSGANSALEAFREALAADDIDASRIPIDIAAHSRMLAPILERFEAFLKATPLSTPRIPIVSNLTGTWLTADEAQDATYWTRHLRSTVRFGDGLGLLAQTQSRVFIEVGPGRVLGSLAKAQGIPANQVINSLPHADETLDDRLFFLTAVGRAWAVGLDVPLDRLTIDTAPRRVNLPPYAFQHETYFLERIAPSSAAESEASPVKLPDMANWGWEPVWKQASPDVRIDAADTPASWLIFLDGSPLGDTLAHRLRELGHEVATVSLGDTFGVVAPGNYVLCPEHGREGYDALLNHLAAERGLPQRIVHLWLLTHDESFRPGSSFFHRNIERGFLSLLWLGQALSEIGATEPLQITAVTNGMQRVGNEAVRYPEKATLLGPAQVLPREMPNVSVRVVDLPLSPDARLGLLARERARLLRYLANASADNDPEDVVFSQLWDDLLAANGSEIAAYRRGRRWVLGFAPLTLDDASQGETAFRERGVYLITGGLGELATACAEDLAQRFKARLVLIGRTELPDREEWRDYLAAFGTRDKIGRAIAAIERIEAAGGEVMIAKADITNSEAMRTVVTDAKARFGAIHGVLHAAGVVKDDLIALKNPTDIEDVFAPKIHGTLVLADVLADEPLDVMVLFSSTSTDTAPAGQVDYVAANAFLNAFAETRSGAPGRTLALHWGIWKNVGLAARAIAAAEHQDAAPKVEPARTPLFDRRLSSARSDWLESRLASTRQWVLDEHRLKSGHAIWPGTGYIEFAAEALAEHDIGGPFEIEDLTFLRPLHVPDETPLVARVTLAKDGDGYMFAVESERGIEGATTPLRHAEARVSAFVGPRPARIDIAQVLASCSQTTHAAETGLALKSAQDGNLKFGPRWQVLRSVALGQGEAIARLALDDAFKTDLDDGFLVHPALLDIATGYAMDLIPNYDPGAGLWVPMTYGRIRVFGTLPASLWSHARLNTARELGADYATFDVTVTDDAGQVLVAVNGFTVRRLPANIDLAASLSTEAEGAAATRAPAGGTELSPALQRLAAQVDQGILPEDGFEALLRAVGTGKSQVIVSSIDLAALRRAAARVDGIEAASTTFERPNLGVDFIEPTTDVEKTLAGFWSELLGVKAIGTQDNFFDLGGHSLIAVRLFRMIKAAYAVDFPISVLFEAPTIAQCAALIEETSPKAGEPTGKSATVTALDRPKLRHVVRMDAGKETRRTPFFLAAGMFGNILNLRHLAVHIGTDRPVYGLQARGIYGGEAPHETFEETARDYLAEIRTVQPEGPYLIGGFSGGGLVAYEMAQQLRKAGEKTALVVLLDTPYPADVPLSIQDRILMKLQDMEREGVAFFGNWARRRIAWERRRMEARRRPESPKSAEQFHNEELEAAFRRALSRYRGQPYGEPVLLMRPKQDVRYRVTGNRALNEERALLLPDNGWAPYAASLSVQEVPGDHDSMVLEPHVRVMASRLREALASADRGPSSRPIAAE</sequence>
<gene>
    <name evidence="25" type="ORF">W911_04490</name>
</gene>
<keyword evidence="26" id="KW-1185">Reference proteome</keyword>
<evidence type="ECO:0000256" key="15">
    <source>
        <dbReference type="ARBA" id="ARBA00058455"/>
    </source>
</evidence>
<dbReference type="GO" id="GO:0004312">
    <property type="term" value="F:fatty acid synthase activity"/>
    <property type="evidence" value="ECO:0007669"/>
    <property type="project" value="TreeGrafter"/>
</dbReference>
<comment type="catalytic activity">
    <reaction evidence="14">
        <text>icosanoyl-[(phenol)carboxyphthiodiolenone synthase] + 2 (S)-methylmalonyl-CoA + 3 malonyl-CoA + 5 NADPH + 10 H(+) = C32-carboxyphthiodiolenone-[(phenol)carboxyphthiodiolenone synthase] + 5 CO2 + 5 NADP(+) + 5 CoA + 2 H2O</text>
        <dbReference type="Rhea" id="RHEA:57748"/>
        <dbReference type="Rhea" id="RHEA-COMP:14985"/>
        <dbReference type="Rhea" id="RHEA-COMP:14986"/>
        <dbReference type="ChEBI" id="CHEBI:15377"/>
        <dbReference type="ChEBI" id="CHEBI:15378"/>
        <dbReference type="ChEBI" id="CHEBI:16526"/>
        <dbReference type="ChEBI" id="CHEBI:57287"/>
        <dbReference type="ChEBI" id="CHEBI:57327"/>
        <dbReference type="ChEBI" id="CHEBI:57384"/>
        <dbReference type="ChEBI" id="CHEBI:57783"/>
        <dbReference type="ChEBI" id="CHEBI:58349"/>
        <dbReference type="ChEBI" id="CHEBI:87848"/>
        <dbReference type="ChEBI" id="CHEBI:142236"/>
        <dbReference type="EC" id="2.3.1.292"/>
    </reaction>
</comment>
<evidence type="ECO:0000259" key="23">
    <source>
        <dbReference type="PROSITE" id="PS52004"/>
    </source>
</evidence>
<evidence type="ECO:0000259" key="24">
    <source>
        <dbReference type="PROSITE" id="PS52019"/>
    </source>
</evidence>
<keyword evidence="7" id="KW-0521">NADP</keyword>
<dbReference type="SMART" id="SM00825">
    <property type="entry name" value="PKS_KS"/>
    <property type="match status" value="1"/>
</dbReference>
<evidence type="ECO:0000256" key="14">
    <source>
        <dbReference type="ARBA" id="ARBA00052745"/>
    </source>
</evidence>
<feature type="region of interest" description="C-terminal hotdog fold" evidence="21">
    <location>
        <begin position="1538"/>
        <end position="1689"/>
    </location>
</feature>
<dbReference type="HOGENOM" id="CLU_000022_35_4_5"/>
<dbReference type="GO" id="GO:0071770">
    <property type="term" value="P:DIM/DIP cell wall layer assembly"/>
    <property type="evidence" value="ECO:0007669"/>
    <property type="project" value="TreeGrafter"/>
</dbReference>
<dbReference type="SMART" id="SM00822">
    <property type="entry name" value="PKS_KR"/>
    <property type="match status" value="1"/>
</dbReference>
<dbReference type="SMART" id="SM00827">
    <property type="entry name" value="PKS_AT"/>
    <property type="match status" value="1"/>
</dbReference>
<dbReference type="PROSITE" id="PS50075">
    <property type="entry name" value="CARRIER"/>
    <property type="match status" value="1"/>
</dbReference>
<dbReference type="GO" id="GO:0005886">
    <property type="term" value="C:plasma membrane"/>
    <property type="evidence" value="ECO:0007669"/>
    <property type="project" value="TreeGrafter"/>
</dbReference>
<dbReference type="InterPro" id="IPR049900">
    <property type="entry name" value="PKS_mFAS_DH"/>
</dbReference>
<dbReference type="InterPro" id="IPR016036">
    <property type="entry name" value="Malonyl_transacylase_ACP-bd"/>
</dbReference>
<dbReference type="FunFam" id="1.10.1200.10:FF:000005">
    <property type="entry name" value="Nonribosomal peptide synthetase 1"/>
    <property type="match status" value="1"/>
</dbReference>
<name>V5SBD6_9HYPH</name>
<keyword evidence="9" id="KW-0443">Lipid metabolism</keyword>
<dbReference type="CDD" id="cd00833">
    <property type="entry name" value="PKS"/>
    <property type="match status" value="1"/>
</dbReference>
<dbReference type="PROSITE" id="PS52004">
    <property type="entry name" value="KS3_2"/>
    <property type="match status" value="1"/>
</dbReference>
<dbReference type="PROSITE" id="PS00606">
    <property type="entry name" value="KS3_1"/>
    <property type="match status" value="1"/>
</dbReference>
<dbReference type="EMBL" id="CP006912">
    <property type="protein sequence ID" value="AHB47828.1"/>
    <property type="molecule type" value="Genomic_DNA"/>
</dbReference>
<dbReference type="Gene3D" id="3.40.47.10">
    <property type="match status" value="1"/>
</dbReference>
<evidence type="ECO:0000313" key="25">
    <source>
        <dbReference type="EMBL" id="AHB47828.1"/>
    </source>
</evidence>
<dbReference type="KEGG" id="hni:W911_04490"/>
<evidence type="ECO:0000313" key="26">
    <source>
        <dbReference type="Proteomes" id="UP000018542"/>
    </source>
</evidence>
<comment type="catalytic activity">
    <reaction evidence="11">
        <text>17-(4-hydroxyphenyl)heptadecanoyl-[(phenol)carboxyphthiodiolenone synthase] + 2 (S)-methylmalonyl-CoA + 3 malonyl-CoA + 5 NADPH + 10 H(+) = C35-(phenol)carboxyphthiodiolenone-[(phenol)carboxyphthiodiolenone synthase] + 5 CO2 + 5 NADP(+) + 5 CoA + 2 H2O</text>
        <dbReference type="Rhea" id="RHEA:57756"/>
        <dbReference type="Rhea" id="RHEA-COMP:14272"/>
        <dbReference type="Rhea" id="RHEA-COMP:14989"/>
        <dbReference type="ChEBI" id="CHEBI:15377"/>
        <dbReference type="ChEBI" id="CHEBI:15378"/>
        <dbReference type="ChEBI" id="CHEBI:16526"/>
        <dbReference type="ChEBI" id="CHEBI:57287"/>
        <dbReference type="ChEBI" id="CHEBI:57327"/>
        <dbReference type="ChEBI" id="CHEBI:57384"/>
        <dbReference type="ChEBI" id="CHEBI:57783"/>
        <dbReference type="ChEBI" id="CHEBI:58349"/>
        <dbReference type="ChEBI" id="CHEBI:133300"/>
        <dbReference type="ChEBI" id="CHEBI:142259"/>
        <dbReference type="EC" id="2.3.1.292"/>
    </reaction>
</comment>
<evidence type="ECO:0000256" key="7">
    <source>
        <dbReference type="ARBA" id="ARBA00022857"/>
    </source>
</evidence>
<dbReference type="Gene3D" id="3.40.366.10">
    <property type="entry name" value="Malonyl-Coenzyme A Acyl Carrier Protein, domain 2"/>
    <property type="match status" value="1"/>
</dbReference>
<dbReference type="InterPro" id="IPR036291">
    <property type="entry name" value="NAD(P)-bd_dom_sf"/>
</dbReference>
<dbReference type="OrthoDB" id="9778690at2"/>
<dbReference type="InterPro" id="IPR029058">
    <property type="entry name" value="AB_hydrolase_fold"/>
</dbReference>
<evidence type="ECO:0000256" key="6">
    <source>
        <dbReference type="ARBA" id="ARBA00022832"/>
    </source>
</evidence>
<evidence type="ECO:0000256" key="4">
    <source>
        <dbReference type="ARBA" id="ARBA00022553"/>
    </source>
</evidence>
<feature type="domain" description="PKS/mFAS DH" evidence="24">
    <location>
        <begin position="1393"/>
        <end position="1689"/>
    </location>
</feature>
<dbReference type="PANTHER" id="PTHR43775">
    <property type="entry name" value="FATTY ACID SYNTHASE"/>
    <property type="match status" value="1"/>
</dbReference>
<dbReference type="InterPro" id="IPR020807">
    <property type="entry name" value="PKS_DH"/>
</dbReference>
<comment type="cofactor">
    <cofactor evidence="1">
        <name>NADP(+)</name>
        <dbReference type="ChEBI" id="CHEBI:58349"/>
    </cofactor>
</comment>
<evidence type="ECO:0000256" key="9">
    <source>
        <dbReference type="ARBA" id="ARBA00023098"/>
    </source>
</evidence>
<evidence type="ECO:0000256" key="10">
    <source>
        <dbReference type="ARBA" id="ARBA00023268"/>
    </source>
</evidence>
<dbReference type="RefSeq" id="WP_023786306.1">
    <property type="nucleotide sequence ID" value="NC_022997.1"/>
</dbReference>
<dbReference type="InterPro" id="IPR014031">
    <property type="entry name" value="Ketoacyl_synth_C"/>
</dbReference>
<dbReference type="InterPro" id="IPR049551">
    <property type="entry name" value="PKS_DH_C"/>
</dbReference>
<dbReference type="InterPro" id="IPR049552">
    <property type="entry name" value="PKS_DH_N"/>
</dbReference>
<protein>
    <recommendedName>
        <fullName evidence="17">Phenolphthiocerol/phthiocerol polyketide synthase subunit E</fullName>
        <ecNumber evidence="16">2.3.1.292</ecNumber>
    </recommendedName>
    <alternativeName>
        <fullName evidence="19">(Phenol)carboxyphthiodiolenone synthase subunit E</fullName>
    </alternativeName>
    <alternativeName>
        <fullName evidence="20">Beta-ketoacyl-acyl-carrier-protein synthase I</fullName>
    </alternativeName>
    <alternativeName>
        <fullName evidence="18">Phthiocerol synthesis polyketide synthase type I PpsE</fullName>
    </alternativeName>
</protein>
<dbReference type="Gene3D" id="3.30.70.250">
    <property type="entry name" value="Malonyl-CoA ACP transacylase, ACP-binding"/>
    <property type="match status" value="1"/>
</dbReference>
<dbReference type="GO" id="GO:0034081">
    <property type="term" value="C:polyketide synthase complex"/>
    <property type="evidence" value="ECO:0007669"/>
    <property type="project" value="UniProtKB-ARBA"/>
</dbReference>
<dbReference type="Gene3D" id="1.10.1200.10">
    <property type="entry name" value="ACP-like"/>
    <property type="match status" value="1"/>
</dbReference>
<dbReference type="CDD" id="cd08953">
    <property type="entry name" value="KR_2_SDR_x"/>
    <property type="match status" value="1"/>
</dbReference>
<dbReference type="InterPro" id="IPR014030">
    <property type="entry name" value="Ketoacyl_synth_N"/>
</dbReference>
<keyword evidence="5" id="KW-0808">Transferase</keyword>
<dbReference type="InterPro" id="IPR016039">
    <property type="entry name" value="Thiolase-like"/>
</dbReference>
<evidence type="ECO:0000256" key="2">
    <source>
        <dbReference type="ARBA" id="ARBA00001957"/>
    </source>
</evidence>
<evidence type="ECO:0000256" key="12">
    <source>
        <dbReference type="ARBA" id="ARBA00051971"/>
    </source>
</evidence>
<evidence type="ECO:0000256" key="5">
    <source>
        <dbReference type="ARBA" id="ARBA00022679"/>
    </source>
</evidence>
<dbReference type="SMART" id="SM00823">
    <property type="entry name" value="PKS_PP"/>
    <property type="match status" value="1"/>
</dbReference>
<dbReference type="Pfam" id="PF00550">
    <property type="entry name" value="PP-binding"/>
    <property type="match status" value="1"/>
</dbReference>
<evidence type="ECO:0000256" key="17">
    <source>
        <dbReference type="ARBA" id="ARBA00073623"/>
    </source>
</evidence>
<proteinExistence type="predicted"/>
<feature type="active site" description="Proton acceptor; for dehydratase activity" evidence="21">
    <location>
        <position position="1430"/>
    </location>
</feature>
<dbReference type="InterPro" id="IPR020841">
    <property type="entry name" value="PKS_Beta-ketoAc_synthase_dom"/>
</dbReference>